<feature type="domain" description="HTH araC/xylS-type" evidence="5">
    <location>
        <begin position="184"/>
        <end position="281"/>
    </location>
</feature>
<keyword evidence="7" id="KW-1185">Reference proteome</keyword>
<dbReference type="SUPFAM" id="SSF51215">
    <property type="entry name" value="Regulatory protein AraC"/>
    <property type="match status" value="1"/>
</dbReference>
<dbReference type="Pfam" id="PF12833">
    <property type="entry name" value="HTH_18"/>
    <property type="match status" value="1"/>
</dbReference>
<dbReference type="InterPro" id="IPR009057">
    <property type="entry name" value="Homeodomain-like_sf"/>
</dbReference>
<reference evidence="6 7" key="1">
    <citation type="submission" date="2016-07" db="EMBL/GenBank/DDBJ databases">
        <title>Genome sequencing of Vibrio scophthalmi strain VS-05, an isolated from Paralichthys olivaceus.</title>
        <authorList>
            <person name="Han H.-J."/>
        </authorList>
    </citation>
    <scope>NUCLEOTIDE SEQUENCE [LARGE SCALE GENOMIC DNA]</scope>
    <source>
        <strain evidence="6 7">VS-05</strain>
    </source>
</reference>
<dbReference type="InterPro" id="IPR018060">
    <property type="entry name" value="HTH_AraC"/>
</dbReference>
<dbReference type="InterPro" id="IPR003313">
    <property type="entry name" value="AraC-bd"/>
</dbReference>
<evidence type="ECO:0000256" key="4">
    <source>
        <dbReference type="ARBA" id="ARBA00023163"/>
    </source>
</evidence>
<evidence type="ECO:0000313" key="7">
    <source>
        <dbReference type="Proteomes" id="UP000092528"/>
    </source>
</evidence>
<dbReference type="SMART" id="SM00342">
    <property type="entry name" value="HTH_ARAC"/>
    <property type="match status" value="1"/>
</dbReference>
<dbReference type="PRINTS" id="PR00032">
    <property type="entry name" value="HTHARAC"/>
</dbReference>
<accession>A0A1C7FG15</accession>
<evidence type="ECO:0000256" key="1">
    <source>
        <dbReference type="ARBA" id="ARBA00023015"/>
    </source>
</evidence>
<keyword evidence="4" id="KW-0804">Transcription</keyword>
<proteinExistence type="predicted"/>
<dbReference type="Pfam" id="PF02311">
    <property type="entry name" value="AraC_binding"/>
    <property type="match status" value="1"/>
</dbReference>
<dbReference type="GO" id="GO:0043565">
    <property type="term" value="F:sequence-specific DNA binding"/>
    <property type="evidence" value="ECO:0007669"/>
    <property type="project" value="InterPro"/>
</dbReference>
<dbReference type="AlphaFoldDB" id="A0A1C7FG15"/>
<dbReference type="PROSITE" id="PS01124">
    <property type="entry name" value="HTH_ARAC_FAMILY_2"/>
    <property type="match status" value="1"/>
</dbReference>
<dbReference type="Gene3D" id="1.10.10.60">
    <property type="entry name" value="Homeodomain-like"/>
    <property type="match status" value="2"/>
</dbReference>
<dbReference type="InterPro" id="IPR037923">
    <property type="entry name" value="HTH-like"/>
</dbReference>
<dbReference type="RefSeq" id="WP_065546536.1">
    <property type="nucleotide sequence ID" value="NZ_CP016415.1"/>
</dbReference>
<dbReference type="PROSITE" id="PS00041">
    <property type="entry name" value="HTH_ARAC_FAMILY_1"/>
    <property type="match status" value="1"/>
</dbReference>
<keyword evidence="2" id="KW-0238">DNA-binding</keyword>
<evidence type="ECO:0000313" key="6">
    <source>
        <dbReference type="EMBL" id="ANU38871.1"/>
    </source>
</evidence>
<dbReference type="Proteomes" id="UP000092528">
    <property type="component" value="Chromosome 2"/>
</dbReference>
<dbReference type="PATRIC" id="fig|45658.7.peg.3801"/>
<keyword evidence="3" id="KW-0010">Activator</keyword>
<dbReference type="PANTHER" id="PTHR46796">
    <property type="entry name" value="HTH-TYPE TRANSCRIPTIONAL ACTIVATOR RHAS-RELATED"/>
    <property type="match status" value="1"/>
</dbReference>
<sequence>MKKDDSVSFTQSTLLPWIELRTANQSSACYQAHSHDEFSFGIIDSGIADYHNRDKHYRISQGDLVTINPFDVHSCNPETSTSGHGAWSYRMLFVDTIKMGEVQQDVLHNRTSSYTRFARDLERSESLQRRFNLLFDALAQNVSRLQAEVLLFEFVAECFIEQGEQINCSTQSAHHSSQAQPCLAHVRDKLLDQVSHNHHLQSLADTVGISRYQLVRAFKNQFGLPPHAYLMDEKIKRAKQMLKSGQPISDVALQLGFSDQAHFQRQFKRKLAVTPKFYQSHFVNLAPSAIK</sequence>
<dbReference type="GO" id="GO:0003700">
    <property type="term" value="F:DNA-binding transcription factor activity"/>
    <property type="evidence" value="ECO:0007669"/>
    <property type="project" value="InterPro"/>
</dbReference>
<dbReference type="EMBL" id="CP016415">
    <property type="protein sequence ID" value="ANU38871.1"/>
    <property type="molecule type" value="Genomic_DNA"/>
</dbReference>
<keyword evidence="1" id="KW-0805">Transcription regulation</keyword>
<organism evidence="6 7">
    <name type="scientific">Vibrio scophthalmi</name>
    <dbReference type="NCBI Taxonomy" id="45658"/>
    <lineage>
        <taxon>Bacteria</taxon>
        <taxon>Pseudomonadati</taxon>
        <taxon>Pseudomonadota</taxon>
        <taxon>Gammaproteobacteria</taxon>
        <taxon>Vibrionales</taxon>
        <taxon>Vibrionaceae</taxon>
        <taxon>Vibrio</taxon>
    </lineage>
</organism>
<gene>
    <name evidence="6" type="ORF">VSVS05_03835</name>
</gene>
<dbReference type="InterPro" id="IPR020449">
    <property type="entry name" value="Tscrpt_reg_AraC-type_HTH"/>
</dbReference>
<dbReference type="PANTHER" id="PTHR46796:SF2">
    <property type="entry name" value="TRANSCRIPTIONAL REGULATORY PROTEIN"/>
    <property type="match status" value="1"/>
</dbReference>
<name>A0A1C7FG15_9VIBR</name>
<evidence type="ECO:0000256" key="3">
    <source>
        <dbReference type="ARBA" id="ARBA00023159"/>
    </source>
</evidence>
<dbReference type="SUPFAM" id="SSF46689">
    <property type="entry name" value="Homeodomain-like"/>
    <property type="match status" value="2"/>
</dbReference>
<dbReference type="STRING" id="45658.VSVS12_03406"/>
<protein>
    <submittedName>
        <fullName evidence="6">Putative HTH-type transcriptional regulator YbfI</fullName>
    </submittedName>
</protein>
<dbReference type="GeneID" id="96874042"/>
<dbReference type="InterPro" id="IPR018062">
    <property type="entry name" value="HTH_AraC-typ_CS"/>
</dbReference>
<dbReference type="InterPro" id="IPR050204">
    <property type="entry name" value="AraC_XylS_family_regulators"/>
</dbReference>
<evidence type="ECO:0000259" key="5">
    <source>
        <dbReference type="PROSITE" id="PS01124"/>
    </source>
</evidence>
<evidence type="ECO:0000256" key="2">
    <source>
        <dbReference type="ARBA" id="ARBA00023125"/>
    </source>
</evidence>